<dbReference type="CDD" id="cd00590">
    <property type="entry name" value="RRM_SF"/>
    <property type="match status" value="1"/>
</dbReference>
<feature type="region of interest" description="Disordered" evidence="2">
    <location>
        <begin position="22"/>
        <end position="77"/>
    </location>
</feature>
<keyword evidence="5" id="KW-1185">Reference proteome</keyword>
<evidence type="ECO:0000259" key="3">
    <source>
        <dbReference type="PROSITE" id="PS50102"/>
    </source>
</evidence>
<dbReference type="AlphaFoldDB" id="A0A8K0J1K5"/>
<feature type="compositionally biased region" description="Basic and acidic residues" evidence="2">
    <location>
        <begin position="557"/>
        <end position="570"/>
    </location>
</feature>
<evidence type="ECO:0000256" key="2">
    <source>
        <dbReference type="SAM" id="MobiDB-lite"/>
    </source>
</evidence>
<proteinExistence type="predicted"/>
<feature type="region of interest" description="Disordered" evidence="2">
    <location>
        <begin position="647"/>
        <end position="677"/>
    </location>
</feature>
<gene>
    <name evidence="4" type="ORF">E4U42_007095</name>
</gene>
<comment type="caution">
    <text evidence="4">The sequence shown here is derived from an EMBL/GenBank/DDBJ whole genome shotgun (WGS) entry which is preliminary data.</text>
</comment>
<feature type="compositionally biased region" description="Polar residues" evidence="2">
    <location>
        <begin position="44"/>
        <end position="54"/>
    </location>
</feature>
<evidence type="ECO:0000256" key="1">
    <source>
        <dbReference type="PROSITE-ProRule" id="PRU00176"/>
    </source>
</evidence>
<name>A0A8K0J1K5_9HYPO</name>
<dbReference type="InterPro" id="IPR012677">
    <property type="entry name" value="Nucleotide-bd_a/b_plait_sf"/>
</dbReference>
<feature type="compositionally biased region" description="Polar residues" evidence="2">
    <location>
        <begin position="61"/>
        <end position="77"/>
    </location>
</feature>
<feature type="domain" description="RRM" evidence="3">
    <location>
        <begin position="321"/>
        <end position="402"/>
    </location>
</feature>
<dbReference type="GO" id="GO:0003723">
    <property type="term" value="F:RNA binding"/>
    <property type="evidence" value="ECO:0007669"/>
    <property type="project" value="UniProtKB-UniRule"/>
</dbReference>
<dbReference type="Proteomes" id="UP000811619">
    <property type="component" value="Unassembled WGS sequence"/>
</dbReference>
<sequence length="677" mass="74422">MDIGKPPSLGAGLHFMRKSASHEPLGLDASPSSRAASDMGIKRVSTSVTQSPSKSPKKNQRQAASNEDASKPTNQSTFLVGSSAEDDVFAEGPSETAVVLSCSSKNELMHANPSTIDAQGIYPGTACMFVANLSQPYDDRTLELEVTKCFSQFGEVWVKIKRDGSQMPFAFCQFTRLWTETLILSRHRKMIMHKTLSNLAKAWLYSDGHAGQKWLELIRSGDPTSLAEATDLLGQLGEVAKAEFVQEDIRTTLRIPRAVVVTYKMYDNRRDPVKYFAQSQNFLVIANDPKKIPDNNALGLFRPPTWDGGRELMEQYDKDRRSAFIGNLPLSMTEDLLQNIASSCGEVASIQLYKKMIPGGNGLKHCFGFVEFKRPDSADDLVTSMHGSDIEGHRVRVERKHSRTFTTPQRAPAQLRHVRSTIPRRRLFVDPELSASVEGADITSPTGGFRASVHAMTCNSKSFSYGRGRRPRVTIFNPNTSVAKALSSGDLRHAASQGIGLCQEAEIQPSEVAGLEAVSLNQKSVEFELPEHERDGEPATQSIASEAEDQAGHPATPKHETQEYTSEMKPRAASPTQADGNAAFPQPQPISWVPTYAHYGYPYMSAPMTPQGAPGMMYGGYMAPPFYGAMCDMYGNLMLSPPPMMSPYPTAHAADDTPGRNEEHTDMQQSDTRNARE</sequence>
<organism evidence="4 5">
    <name type="scientific">Claviceps africana</name>
    <dbReference type="NCBI Taxonomy" id="83212"/>
    <lineage>
        <taxon>Eukaryota</taxon>
        <taxon>Fungi</taxon>
        <taxon>Dikarya</taxon>
        <taxon>Ascomycota</taxon>
        <taxon>Pezizomycotina</taxon>
        <taxon>Sordariomycetes</taxon>
        <taxon>Hypocreomycetidae</taxon>
        <taxon>Hypocreales</taxon>
        <taxon>Clavicipitaceae</taxon>
        <taxon>Claviceps</taxon>
    </lineage>
</organism>
<dbReference type="InterPro" id="IPR000504">
    <property type="entry name" value="RRM_dom"/>
</dbReference>
<evidence type="ECO:0000313" key="4">
    <source>
        <dbReference type="EMBL" id="KAG5917855.1"/>
    </source>
</evidence>
<dbReference type="PROSITE" id="PS50102">
    <property type="entry name" value="RRM"/>
    <property type="match status" value="1"/>
</dbReference>
<feature type="compositionally biased region" description="Basic and acidic residues" evidence="2">
    <location>
        <begin position="653"/>
        <end position="666"/>
    </location>
</feature>
<reference evidence="4" key="1">
    <citation type="journal article" date="2020" name="bioRxiv">
        <title>Whole genome comparisons of ergot fungi reveals the divergence and evolution of species within the genus Claviceps are the result of varying mechanisms driving genome evolution and host range expansion.</title>
        <authorList>
            <person name="Wyka S.A."/>
            <person name="Mondo S.J."/>
            <person name="Liu M."/>
            <person name="Dettman J."/>
            <person name="Nalam V."/>
            <person name="Broders K.D."/>
        </authorList>
    </citation>
    <scope>NUCLEOTIDE SEQUENCE</scope>
    <source>
        <strain evidence="4">CCC 489</strain>
    </source>
</reference>
<dbReference type="InterPro" id="IPR050907">
    <property type="entry name" value="SRSF"/>
</dbReference>
<keyword evidence="1" id="KW-0694">RNA-binding</keyword>
<dbReference type="SUPFAM" id="SSF54928">
    <property type="entry name" value="RNA-binding domain, RBD"/>
    <property type="match status" value="2"/>
</dbReference>
<feature type="compositionally biased region" description="Polar residues" evidence="2">
    <location>
        <begin position="667"/>
        <end position="677"/>
    </location>
</feature>
<dbReference type="EMBL" id="SRPY01000780">
    <property type="protein sequence ID" value="KAG5917855.1"/>
    <property type="molecule type" value="Genomic_DNA"/>
</dbReference>
<feature type="region of interest" description="Disordered" evidence="2">
    <location>
        <begin position="546"/>
        <end position="586"/>
    </location>
</feature>
<accession>A0A8K0J1K5</accession>
<dbReference type="SMART" id="SM00360">
    <property type="entry name" value="RRM"/>
    <property type="match status" value="2"/>
</dbReference>
<dbReference type="Pfam" id="PF00076">
    <property type="entry name" value="RRM_1"/>
    <property type="match status" value="1"/>
</dbReference>
<evidence type="ECO:0000313" key="5">
    <source>
        <dbReference type="Proteomes" id="UP000811619"/>
    </source>
</evidence>
<dbReference type="PANTHER" id="PTHR23147">
    <property type="entry name" value="SERINE/ARGININE RICH SPLICING FACTOR"/>
    <property type="match status" value="1"/>
</dbReference>
<dbReference type="InterPro" id="IPR035979">
    <property type="entry name" value="RBD_domain_sf"/>
</dbReference>
<protein>
    <recommendedName>
        <fullName evidence="3">RRM domain-containing protein</fullName>
    </recommendedName>
</protein>
<dbReference type="OrthoDB" id="410044at2759"/>
<dbReference type="Gene3D" id="3.30.70.330">
    <property type="match status" value="2"/>
</dbReference>